<gene>
    <name evidence="1" type="ORF">C0Z18_02080</name>
</gene>
<dbReference type="AlphaFoldDB" id="A0A2N7W0Y8"/>
<organism evidence="1 2">
    <name type="scientific">Trinickia dabaoshanensis</name>
    <dbReference type="NCBI Taxonomy" id="564714"/>
    <lineage>
        <taxon>Bacteria</taxon>
        <taxon>Pseudomonadati</taxon>
        <taxon>Pseudomonadota</taxon>
        <taxon>Betaproteobacteria</taxon>
        <taxon>Burkholderiales</taxon>
        <taxon>Burkholderiaceae</taxon>
        <taxon>Trinickia</taxon>
    </lineage>
</organism>
<accession>A0A2N7W0Y8</accession>
<evidence type="ECO:0000313" key="1">
    <source>
        <dbReference type="EMBL" id="PMS23033.1"/>
    </source>
</evidence>
<name>A0A2N7W0Y8_9BURK</name>
<dbReference type="Proteomes" id="UP000235616">
    <property type="component" value="Unassembled WGS sequence"/>
</dbReference>
<dbReference type="EMBL" id="PNYA01000002">
    <property type="protein sequence ID" value="PMS23033.1"/>
    <property type="molecule type" value="Genomic_DNA"/>
</dbReference>
<keyword evidence="2" id="KW-1185">Reference proteome</keyword>
<comment type="caution">
    <text evidence="1">The sequence shown here is derived from an EMBL/GenBank/DDBJ whole genome shotgun (WGS) entry which is preliminary data.</text>
</comment>
<sequence>MEIQCTNAELANLMPLLAKLPAFNLSVVDTRRGVVDGAAAKAAPPTVKVPSSSVLPDAALVQSAVVVPNVSVPATHSAPAAWMTAMEVANLFGYDSSQGGIALMKRAGIAPKVGTRSVFYDRAAVERLKAQFDETLSIQDAAELAGYQSDCGLYYHLQRRRITPTIVAGRTRFKLSDVEQFMKLRGRP</sequence>
<reference evidence="1 2" key="1">
    <citation type="submission" date="2018-01" db="EMBL/GenBank/DDBJ databases">
        <title>Whole genome analyses suggest that Burkholderia sensu lato contains two further novel genera in the rhizoxinica-symbiotica group Mycetohabitans gen. nov., and Trinickia gen. nov.: implications for the evolution of diazotrophy and nodulation in the Burkholderiaceae.</title>
        <authorList>
            <person name="Estrada-de los Santos P."/>
            <person name="Palmer M."/>
            <person name="Chavez-Ramirez B."/>
            <person name="Beukes C."/>
            <person name="Steenkamp E.T."/>
            <person name="Hirsch A.M."/>
            <person name="Manyaka P."/>
            <person name="Maluk M."/>
            <person name="Lafos M."/>
            <person name="Crook M."/>
            <person name="Gross E."/>
            <person name="Simon M.F."/>
            <person name="Bueno dos Reis Junior F."/>
            <person name="Poole P.S."/>
            <person name="Venter S.N."/>
            <person name="James E.K."/>
        </authorList>
    </citation>
    <scope>NUCLEOTIDE SEQUENCE [LARGE SCALE GENOMIC DNA]</scope>
    <source>
        <strain evidence="1 2">GIMN1.004</strain>
    </source>
</reference>
<proteinExistence type="predicted"/>
<evidence type="ECO:0000313" key="2">
    <source>
        <dbReference type="Proteomes" id="UP000235616"/>
    </source>
</evidence>
<evidence type="ECO:0008006" key="3">
    <source>
        <dbReference type="Google" id="ProtNLM"/>
    </source>
</evidence>
<protein>
    <recommendedName>
        <fullName evidence="3">DNA-binding protein</fullName>
    </recommendedName>
</protein>